<proteinExistence type="predicted"/>
<feature type="compositionally biased region" description="Basic residues" evidence="1">
    <location>
        <begin position="278"/>
        <end position="287"/>
    </location>
</feature>
<sequence>MRLELTSDHIGGIDFGEAPSEPIRAARSPSASACSSCTTTLLKSIPGGITCKCRWISEKLLPEVLVPGTKWDTDDICSSALTKFIALLITGTSADGGGSDDEPDQDLMVPSSRTIVVPSLLSQRRPRSPNMNYKTNILVDTATIYLFGSSSRVDSYPVNQEDRARRRLHVLTPFSHSPGSSFKAPQMIAFFIGAPYFKISDCCPLRSKSTVHLFKSSAIVYLSERGAVVSPQAGTYEYPFLVVGVALVSHPTALEKSAYRRSASPSRTPKKKLLDHPLRHKHRIRES</sequence>
<name>A0ABD0VV66_DENTH</name>
<dbReference type="Proteomes" id="UP001552299">
    <property type="component" value="Unassembled WGS sequence"/>
</dbReference>
<accession>A0ABD0VV66</accession>
<evidence type="ECO:0000313" key="2">
    <source>
        <dbReference type="EMBL" id="KAL0928488.1"/>
    </source>
</evidence>
<protein>
    <submittedName>
        <fullName evidence="2">Uncharacterized protein</fullName>
    </submittedName>
</protein>
<gene>
    <name evidence="2" type="ORF">M5K25_000372</name>
</gene>
<reference evidence="2 3" key="1">
    <citation type="journal article" date="2024" name="Plant Biotechnol. J.">
        <title>Dendrobium thyrsiflorum genome and its molecular insights into genes involved in important horticultural traits.</title>
        <authorList>
            <person name="Chen B."/>
            <person name="Wang J.Y."/>
            <person name="Zheng P.J."/>
            <person name="Li K.L."/>
            <person name="Liang Y.M."/>
            <person name="Chen X.F."/>
            <person name="Zhang C."/>
            <person name="Zhao X."/>
            <person name="He X."/>
            <person name="Zhang G.Q."/>
            <person name="Liu Z.J."/>
            <person name="Xu Q."/>
        </authorList>
    </citation>
    <scope>NUCLEOTIDE SEQUENCE [LARGE SCALE GENOMIC DNA]</scope>
    <source>
        <strain evidence="2">GZMU011</strain>
    </source>
</reference>
<dbReference type="EMBL" id="JANQDX010000001">
    <property type="protein sequence ID" value="KAL0928488.1"/>
    <property type="molecule type" value="Genomic_DNA"/>
</dbReference>
<evidence type="ECO:0000313" key="3">
    <source>
        <dbReference type="Proteomes" id="UP001552299"/>
    </source>
</evidence>
<keyword evidence="3" id="KW-1185">Reference proteome</keyword>
<evidence type="ECO:0000256" key="1">
    <source>
        <dbReference type="SAM" id="MobiDB-lite"/>
    </source>
</evidence>
<dbReference type="AlphaFoldDB" id="A0ABD0VV66"/>
<feature type="region of interest" description="Disordered" evidence="1">
    <location>
        <begin position="258"/>
        <end position="287"/>
    </location>
</feature>
<organism evidence="2 3">
    <name type="scientific">Dendrobium thyrsiflorum</name>
    <name type="common">Pinecone-like raceme dendrobium</name>
    <name type="synonym">Orchid</name>
    <dbReference type="NCBI Taxonomy" id="117978"/>
    <lineage>
        <taxon>Eukaryota</taxon>
        <taxon>Viridiplantae</taxon>
        <taxon>Streptophyta</taxon>
        <taxon>Embryophyta</taxon>
        <taxon>Tracheophyta</taxon>
        <taxon>Spermatophyta</taxon>
        <taxon>Magnoliopsida</taxon>
        <taxon>Liliopsida</taxon>
        <taxon>Asparagales</taxon>
        <taxon>Orchidaceae</taxon>
        <taxon>Epidendroideae</taxon>
        <taxon>Malaxideae</taxon>
        <taxon>Dendrobiinae</taxon>
        <taxon>Dendrobium</taxon>
    </lineage>
</organism>
<comment type="caution">
    <text evidence="2">The sequence shown here is derived from an EMBL/GenBank/DDBJ whole genome shotgun (WGS) entry which is preliminary data.</text>
</comment>